<dbReference type="Pfam" id="PF00085">
    <property type="entry name" value="Thioredoxin"/>
    <property type="match status" value="1"/>
</dbReference>
<dbReference type="InterPro" id="IPR013766">
    <property type="entry name" value="Thioredoxin_domain"/>
</dbReference>
<evidence type="ECO:0000256" key="1">
    <source>
        <dbReference type="ARBA" id="ARBA00008987"/>
    </source>
</evidence>
<dbReference type="AlphaFoldDB" id="A0A430AUF7"/>
<dbReference type="PANTHER" id="PTHR45663:SF11">
    <property type="entry name" value="GEO12009P1"/>
    <property type="match status" value="1"/>
</dbReference>
<evidence type="ECO:0000313" key="5">
    <source>
        <dbReference type="Proteomes" id="UP000288028"/>
    </source>
</evidence>
<evidence type="ECO:0000259" key="3">
    <source>
        <dbReference type="Pfam" id="PF00085"/>
    </source>
</evidence>
<dbReference type="SUPFAM" id="SSF52833">
    <property type="entry name" value="Thioredoxin-like"/>
    <property type="match status" value="1"/>
</dbReference>
<reference evidence="4 5" key="1">
    <citation type="submission" date="2017-05" db="EMBL/GenBank/DDBJ databases">
        <title>Vagococcus spp. assemblies.</title>
        <authorList>
            <person name="Gulvik C.A."/>
        </authorList>
    </citation>
    <scope>NUCLEOTIDE SEQUENCE [LARGE SCALE GENOMIC DNA]</scope>
    <source>
        <strain evidence="4 5">SS1714</strain>
    </source>
</reference>
<dbReference type="OrthoDB" id="411356at2"/>
<dbReference type="GeneID" id="95580853"/>
<gene>
    <name evidence="4" type="ORF">CBF28_12075</name>
</gene>
<dbReference type="GO" id="GO:0015035">
    <property type="term" value="F:protein-disulfide reductase activity"/>
    <property type="evidence" value="ECO:0007669"/>
    <property type="project" value="TreeGrafter"/>
</dbReference>
<evidence type="ECO:0000256" key="2">
    <source>
        <dbReference type="ARBA" id="ARBA00023284"/>
    </source>
</evidence>
<comment type="similarity">
    <text evidence="1">Belongs to the thioredoxin family.</text>
</comment>
<keyword evidence="5" id="KW-1185">Reference proteome</keyword>
<dbReference type="GO" id="GO:0005737">
    <property type="term" value="C:cytoplasm"/>
    <property type="evidence" value="ECO:0007669"/>
    <property type="project" value="TreeGrafter"/>
</dbReference>
<proteinExistence type="inferred from homology"/>
<dbReference type="RefSeq" id="WP_126795622.1">
    <property type="nucleotide sequence ID" value="NZ_CP060720.1"/>
</dbReference>
<keyword evidence="2" id="KW-0676">Redox-active center</keyword>
<name>A0A430AUF7_9ENTE</name>
<feature type="domain" description="Thioredoxin" evidence="3">
    <location>
        <begin position="12"/>
        <end position="87"/>
    </location>
</feature>
<accession>A0A430AUF7</accession>
<evidence type="ECO:0000313" key="4">
    <source>
        <dbReference type="EMBL" id="RSU11691.1"/>
    </source>
</evidence>
<comment type="caution">
    <text evidence="4">The sequence shown here is derived from an EMBL/GenBank/DDBJ whole genome shotgun (WGS) entry which is preliminary data.</text>
</comment>
<dbReference type="PANTHER" id="PTHR45663">
    <property type="entry name" value="GEO12009P1"/>
    <property type="match status" value="1"/>
</dbReference>
<dbReference type="Proteomes" id="UP000288028">
    <property type="component" value="Unassembled WGS sequence"/>
</dbReference>
<dbReference type="Gene3D" id="3.40.30.10">
    <property type="entry name" value="Glutaredoxin"/>
    <property type="match status" value="1"/>
</dbReference>
<dbReference type="CDD" id="cd02947">
    <property type="entry name" value="TRX_family"/>
    <property type="match status" value="1"/>
</dbReference>
<organism evidence="4 5">
    <name type="scientific">Vagococcus carniphilus</name>
    <dbReference type="NCBI Taxonomy" id="218144"/>
    <lineage>
        <taxon>Bacteria</taxon>
        <taxon>Bacillati</taxon>
        <taxon>Bacillota</taxon>
        <taxon>Bacilli</taxon>
        <taxon>Lactobacillales</taxon>
        <taxon>Enterococcaceae</taxon>
        <taxon>Vagococcus</taxon>
    </lineage>
</organism>
<sequence>MFEKVTDINILKKNIETSELALVYFGQPNCSVCHGLKPQIDTKLAEYKEEIRFFEVNTLEVPEVAGEFSVMTVPVVLLFVDGREYLRQARFVPVQNLYDQVKKTVEGLKESKTV</sequence>
<dbReference type="EMBL" id="NGKB01000013">
    <property type="protein sequence ID" value="RSU11691.1"/>
    <property type="molecule type" value="Genomic_DNA"/>
</dbReference>
<protein>
    <recommendedName>
        <fullName evidence="3">Thioredoxin domain-containing protein</fullName>
    </recommendedName>
</protein>
<dbReference type="InterPro" id="IPR036249">
    <property type="entry name" value="Thioredoxin-like_sf"/>
</dbReference>